<accession>A0A0D0BVF8</accession>
<feature type="compositionally biased region" description="Low complexity" evidence="1">
    <location>
        <begin position="55"/>
        <end position="72"/>
    </location>
</feature>
<keyword evidence="3" id="KW-1185">Reference proteome</keyword>
<protein>
    <submittedName>
        <fullName evidence="2">Uncharacterized protein</fullName>
    </submittedName>
</protein>
<dbReference type="EMBL" id="KN834826">
    <property type="protein sequence ID" value="KIK53649.1"/>
    <property type="molecule type" value="Genomic_DNA"/>
</dbReference>
<evidence type="ECO:0000313" key="3">
    <source>
        <dbReference type="Proteomes" id="UP000053593"/>
    </source>
</evidence>
<name>A0A0D0BVF8_9AGAR</name>
<gene>
    <name evidence="2" type="ORF">GYMLUDRAFT_250233</name>
</gene>
<reference evidence="2 3" key="1">
    <citation type="submission" date="2014-04" db="EMBL/GenBank/DDBJ databases">
        <title>Evolutionary Origins and Diversification of the Mycorrhizal Mutualists.</title>
        <authorList>
            <consortium name="DOE Joint Genome Institute"/>
            <consortium name="Mycorrhizal Genomics Consortium"/>
            <person name="Kohler A."/>
            <person name="Kuo A."/>
            <person name="Nagy L.G."/>
            <person name="Floudas D."/>
            <person name="Copeland A."/>
            <person name="Barry K.W."/>
            <person name="Cichocki N."/>
            <person name="Veneault-Fourrey C."/>
            <person name="LaButti K."/>
            <person name="Lindquist E.A."/>
            <person name="Lipzen A."/>
            <person name="Lundell T."/>
            <person name="Morin E."/>
            <person name="Murat C."/>
            <person name="Riley R."/>
            <person name="Ohm R."/>
            <person name="Sun H."/>
            <person name="Tunlid A."/>
            <person name="Henrissat B."/>
            <person name="Grigoriev I.V."/>
            <person name="Hibbett D.S."/>
            <person name="Martin F."/>
        </authorList>
    </citation>
    <scope>NUCLEOTIDE SEQUENCE [LARGE SCALE GENOMIC DNA]</scope>
    <source>
        <strain evidence="2 3">FD-317 M1</strain>
    </source>
</reference>
<evidence type="ECO:0000256" key="1">
    <source>
        <dbReference type="SAM" id="MobiDB-lite"/>
    </source>
</evidence>
<dbReference type="HOGENOM" id="CLU_167000_0_0_1"/>
<evidence type="ECO:0000313" key="2">
    <source>
        <dbReference type="EMBL" id="KIK53649.1"/>
    </source>
</evidence>
<sequence>MSPRLKLLEEDERNAPLSLGSPQVTSKAGPSHMHVIKRKLDQSTEEEAASLNKRSLPLTSPSRLSSLPPLALLDDDDEDKFYNSATDAT</sequence>
<dbReference type="AlphaFoldDB" id="A0A0D0BVF8"/>
<dbReference type="Proteomes" id="UP000053593">
    <property type="component" value="Unassembled WGS sequence"/>
</dbReference>
<feature type="region of interest" description="Disordered" evidence="1">
    <location>
        <begin position="1"/>
        <end position="89"/>
    </location>
</feature>
<proteinExistence type="predicted"/>
<organism evidence="2 3">
    <name type="scientific">Collybiopsis luxurians FD-317 M1</name>
    <dbReference type="NCBI Taxonomy" id="944289"/>
    <lineage>
        <taxon>Eukaryota</taxon>
        <taxon>Fungi</taxon>
        <taxon>Dikarya</taxon>
        <taxon>Basidiomycota</taxon>
        <taxon>Agaricomycotina</taxon>
        <taxon>Agaricomycetes</taxon>
        <taxon>Agaricomycetidae</taxon>
        <taxon>Agaricales</taxon>
        <taxon>Marasmiineae</taxon>
        <taxon>Omphalotaceae</taxon>
        <taxon>Collybiopsis</taxon>
        <taxon>Collybiopsis luxurians</taxon>
    </lineage>
</organism>